<protein>
    <recommendedName>
        <fullName evidence="2">Baseplate protein J-like barrel domain-containing protein</fullName>
    </recommendedName>
</protein>
<accession>A0A6B0YSC0</accession>
<reference evidence="3" key="1">
    <citation type="submission" date="2019-09" db="EMBL/GenBank/DDBJ databases">
        <title>Characterisation of the sponge microbiome using genome-centric metagenomics.</title>
        <authorList>
            <person name="Engelberts J.P."/>
            <person name="Robbins S.J."/>
            <person name="De Goeij J.M."/>
            <person name="Aranda M."/>
            <person name="Bell S.C."/>
            <person name="Webster N.S."/>
        </authorList>
    </citation>
    <scope>NUCLEOTIDE SEQUENCE</scope>
    <source>
        <strain evidence="3">SB0664_bin_27</strain>
    </source>
</reference>
<sequence length="533" mass="58508">MAEFLNVKPDIRIEALRQELARMGRVGVALVLPGGCSQLESLPRLRLLQRQSQYQGQDLALVTRDSTIRKNAKRLGIPVFGSEAAVRLRRWGKGGSAPALESNRPGVWLPEPPQWRKRNGSIDPKLAARPRLDRVRSRRVRATRRYQSSTPLWLQVVGYLFVGIFLASFLGGFLYFVLPAATVTLVPGQRALETSLLLTADPQVEVTDLEQGLLTARLIETTVEATGTVSTTGSGWSETDLAKGRVVFTNLTNGTVRIPAGTIVSSSTGEDVDFKILEDLEIAGPLGTQAEVEIEATEPGILGNVPSNRITTVAGGLRTRVRVTNPEATAGGANARVRLVTQGDRDRLLDQVYTSIREVAHERLSTELGPDEWMPEDTILTYITAQFFDQFNDEPADELNLTLRVLIQGSVINRTESEEAAMVALRSEVPERGQLVAESIRFTVEPNTVVTGRTLRYSMTASGNYVIPIDARAVSRAVTGLSTEEAAGRLQEDWLLAREPEFYQDPAWFGTLPQVASRIQVRVELSEAARSGQ</sequence>
<evidence type="ECO:0000313" key="3">
    <source>
        <dbReference type="EMBL" id="MXY93507.1"/>
    </source>
</evidence>
<keyword evidence="1" id="KW-0812">Transmembrane</keyword>
<evidence type="ECO:0000259" key="2">
    <source>
        <dbReference type="Pfam" id="PF04865"/>
    </source>
</evidence>
<proteinExistence type="predicted"/>
<dbReference type="InterPro" id="IPR006949">
    <property type="entry name" value="Barrel_Baseplate_J-like"/>
</dbReference>
<dbReference type="EMBL" id="VXRG01000072">
    <property type="protein sequence ID" value="MXY93507.1"/>
    <property type="molecule type" value="Genomic_DNA"/>
</dbReference>
<keyword evidence="1" id="KW-1133">Transmembrane helix</keyword>
<gene>
    <name evidence="3" type="ORF">F4Y42_08675</name>
</gene>
<feature type="transmembrane region" description="Helical" evidence="1">
    <location>
        <begin position="152"/>
        <end position="178"/>
    </location>
</feature>
<organism evidence="3">
    <name type="scientific">Caldilineaceae bacterium SB0664_bin_27</name>
    <dbReference type="NCBI Taxonomy" id="2605260"/>
    <lineage>
        <taxon>Bacteria</taxon>
        <taxon>Bacillati</taxon>
        <taxon>Chloroflexota</taxon>
        <taxon>Caldilineae</taxon>
        <taxon>Caldilineales</taxon>
        <taxon>Caldilineaceae</taxon>
    </lineage>
</organism>
<keyword evidence="1" id="KW-0472">Membrane</keyword>
<dbReference type="AlphaFoldDB" id="A0A6B0YSC0"/>
<comment type="caution">
    <text evidence="3">The sequence shown here is derived from an EMBL/GenBank/DDBJ whole genome shotgun (WGS) entry which is preliminary data.</text>
</comment>
<name>A0A6B0YSC0_9CHLR</name>
<feature type="domain" description="Baseplate protein J-like barrel" evidence="2">
    <location>
        <begin position="246"/>
        <end position="332"/>
    </location>
</feature>
<evidence type="ECO:0000256" key="1">
    <source>
        <dbReference type="SAM" id="Phobius"/>
    </source>
</evidence>
<dbReference type="Pfam" id="PF04865">
    <property type="entry name" value="Baseplate_J"/>
    <property type="match status" value="1"/>
</dbReference>